<evidence type="ECO:0000313" key="2">
    <source>
        <dbReference type="EMBL" id="GIX96591.1"/>
    </source>
</evidence>
<accession>A0AAV4PKC6</accession>
<feature type="compositionally biased region" description="Polar residues" evidence="1">
    <location>
        <begin position="114"/>
        <end position="138"/>
    </location>
</feature>
<feature type="compositionally biased region" description="Basic and acidic residues" evidence="1">
    <location>
        <begin position="57"/>
        <end position="86"/>
    </location>
</feature>
<name>A0AAV4PKC6_9ARAC</name>
<dbReference type="EMBL" id="BPLQ01002945">
    <property type="protein sequence ID" value="GIX96591.1"/>
    <property type="molecule type" value="Genomic_DNA"/>
</dbReference>
<keyword evidence="3" id="KW-1185">Reference proteome</keyword>
<gene>
    <name evidence="2" type="ORF">CDAR_18061</name>
</gene>
<dbReference type="AlphaFoldDB" id="A0AAV4PKC6"/>
<comment type="caution">
    <text evidence="2">The sequence shown here is derived from an EMBL/GenBank/DDBJ whole genome shotgun (WGS) entry which is preliminary data.</text>
</comment>
<proteinExistence type="predicted"/>
<feature type="region of interest" description="Disordered" evidence="1">
    <location>
        <begin position="1"/>
        <end position="86"/>
    </location>
</feature>
<evidence type="ECO:0000313" key="3">
    <source>
        <dbReference type="Proteomes" id="UP001054837"/>
    </source>
</evidence>
<dbReference type="Proteomes" id="UP001054837">
    <property type="component" value="Unassembled WGS sequence"/>
</dbReference>
<protein>
    <submittedName>
        <fullName evidence="2">Uncharacterized protein</fullName>
    </submittedName>
</protein>
<reference evidence="2 3" key="1">
    <citation type="submission" date="2021-06" db="EMBL/GenBank/DDBJ databases">
        <title>Caerostris darwini draft genome.</title>
        <authorList>
            <person name="Kono N."/>
            <person name="Arakawa K."/>
        </authorList>
    </citation>
    <scope>NUCLEOTIDE SEQUENCE [LARGE SCALE GENOMIC DNA]</scope>
</reference>
<organism evidence="2 3">
    <name type="scientific">Caerostris darwini</name>
    <dbReference type="NCBI Taxonomy" id="1538125"/>
    <lineage>
        <taxon>Eukaryota</taxon>
        <taxon>Metazoa</taxon>
        <taxon>Ecdysozoa</taxon>
        <taxon>Arthropoda</taxon>
        <taxon>Chelicerata</taxon>
        <taxon>Arachnida</taxon>
        <taxon>Araneae</taxon>
        <taxon>Araneomorphae</taxon>
        <taxon>Entelegynae</taxon>
        <taxon>Araneoidea</taxon>
        <taxon>Araneidae</taxon>
        <taxon>Caerostris</taxon>
    </lineage>
</organism>
<evidence type="ECO:0000256" key="1">
    <source>
        <dbReference type="SAM" id="MobiDB-lite"/>
    </source>
</evidence>
<sequence>MDRLRQDLFSPIRGSSIDEVDNHDKRRSGSISKFLKGPDAFKENFLKAGQNNAQSKSNKEKTSTEEIWFKKSDKPSRRKNENIKTKDVLSLSPFGNDDVFATCLSEDSAKHTKSSPNTESVIKNKNSLQKCGKSVNSNRRSHKTDKKSDKDISIDFVTVRDRSSQQKETKTSNSKTVTNVLPTHFEDMEKMHVKSAAPQVIVSDLDQTMKNYNLLKEGTKENLQIENKKDMPTIVSGSEKNTKKTDKLASTNKRNPLSQIQSGILEKLINDTIQYQFDGVRQQLHSQHFSLCKTMYSRLEEMEERHAAENETMFKIVEVLLEENRQLRNAILARQ</sequence>
<feature type="region of interest" description="Disordered" evidence="1">
    <location>
        <begin position="107"/>
        <end position="149"/>
    </location>
</feature>